<proteinExistence type="predicted"/>
<evidence type="ECO:0000313" key="1">
    <source>
        <dbReference type="EMBL" id="DAF51495.1"/>
    </source>
</evidence>
<dbReference type="EMBL" id="BK032616">
    <property type="protein sequence ID" value="DAF51495.1"/>
    <property type="molecule type" value="Genomic_DNA"/>
</dbReference>
<accession>A0A8S5SLE8</accession>
<name>A0A8S5SLE8_9CAUD</name>
<reference evidence="1" key="1">
    <citation type="journal article" date="2021" name="Proc. Natl. Acad. Sci. U.S.A.">
        <title>A Catalog of Tens of Thousands of Viruses from Human Metagenomes Reveals Hidden Associations with Chronic Diseases.</title>
        <authorList>
            <person name="Tisza M.J."/>
            <person name="Buck C.B."/>
        </authorList>
    </citation>
    <scope>NUCLEOTIDE SEQUENCE</scope>
    <source>
        <strain evidence="1">CtrCN24</strain>
    </source>
</reference>
<protein>
    <submittedName>
        <fullName evidence="1">Uncharacterized protein</fullName>
    </submittedName>
</protein>
<sequence length="39" mass="4412">MLSEFHLGARSDITSYSDLNCPASSLTAIPCFVYHFNRF</sequence>
<organism evidence="1">
    <name type="scientific">Siphoviridae sp. ctrCN24</name>
    <dbReference type="NCBI Taxonomy" id="2827953"/>
    <lineage>
        <taxon>Viruses</taxon>
        <taxon>Duplodnaviria</taxon>
        <taxon>Heunggongvirae</taxon>
        <taxon>Uroviricota</taxon>
        <taxon>Caudoviricetes</taxon>
    </lineage>
</organism>